<comment type="caution">
    <text evidence="1">The sequence shown here is derived from an EMBL/GenBank/DDBJ whole genome shotgun (WGS) entry which is preliminary data.</text>
</comment>
<protein>
    <submittedName>
        <fullName evidence="1">Uncharacterized protein</fullName>
    </submittedName>
</protein>
<reference evidence="1 2" key="1">
    <citation type="journal article" date="2018" name="Front. Plant Sci.">
        <title>Red Clover (Trifolium pratense) and Zigzag Clover (T. medium) - A Picture of Genomic Similarities and Differences.</title>
        <authorList>
            <person name="Dluhosova J."/>
            <person name="Istvanek J."/>
            <person name="Nedelnik J."/>
            <person name="Repkova J."/>
        </authorList>
    </citation>
    <scope>NUCLEOTIDE SEQUENCE [LARGE SCALE GENOMIC DNA]</scope>
    <source>
        <strain evidence="2">cv. 10/8</strain>
        <tissue evidence="1">Leaf</tissue>
    </source>
</reference>
<name>A0A392RCL9_9FABA</name>
<keyword evidence="2" id="KW-1185">Reference proteome</keyword>
<evidence type="ECO:0000313" key="2">
    <source>
        <dbReference type="Proteomes" id="UP000265520"/>
    </source>
</evidence>
<dbReference type="Proteomes" id="UP000265520">
    <property type="component" value="Unassembled WGS sequence"/>
</dbReference>
<dbReference type="AlphaFoldDB" id="A0A392RCL9"/>
<sequence length="46" mass="5308">MILPSLRSFQEFCEGSGFPSWSRLAAIVRFHVVMMFRMFLPESVGL</sequence>
<dbReference type="EMBL" id="LXQA010213077">
    <property type="protein sequence ID" value="MCI34373.1"/>
    <property type="molecule type" value="Genomic_DNA"/>
</dbReference>
<proteinExistence type="predicted"/>
<evidence type="ECO:0000313" key="1">
    <source>
        <dbReference type="EMBL" id="MCI34373.1"/>
    </source>
</evidence>
<accession>A0A392RCL9</accession>
<feature type="non-terminal residue" evidence="1">
    <location>
        <position position="46"/>
    </location>
</feature>
<organism evidence="1 2">
    <name type="scientific">Trifolium medium</name>
    <dbReference type="NCBI Taxonomy" id="97028"/>
    <lineage>
        <taxon>Eukaryota</taxon>
        <taxon>Viridiplantae</taxon>
        <taxon>Streptophyta</taxon>
        <taxon>Embryophyta</taxon>
        <taxon>Tracheophyta</taxon>
        <taxon>Spermatophyta</taxon>
        <taxon>Magnoliopsida</taxon>
        <taxon>eudicotyledons</taxon>
        <taxon>Gunneridae</taxon>
        <taxon>Pentapetalae</taxon>
        <taxon>rosids</taxon>
        <taxon>fabids</taxon>
        <taxon>Fabales</taxon>
        <taxon>Fabaceae</taxon>
        <taxon>Papilionoideae</taxon>
        <taxon>50 kb inversion clade</taxon>
        <taxon>NPAAA clade</taxon>
        <taxon>Hologalegina</taxon>
        <taxon>IRL clade</taxon>
        <taxon>Trifolieae</taxon>
        <taxon>Trifolium</taxon>
    </lineage>
</organism>